<dbReference type="OrthoDB" id="9809206at2"/>
<evidence type="ECO:0000256" key="4">
    <source>
        <dbReference type="ARBA" id="ARBA00022692"/>
    </source>
</evidence>
<dbReference type="PANTHER" id="PTHR10110:SF86">
    <property type="entry name" value="SODIUM_HYDROGEN EXCHANGER 7"/>
    <property type="match status" value="1"/>
</dbReference>
<evidence type="ECO:0000256" key="3">
    <source>
        <dbReference type="ARBA" id="ARBA00022475"/>
    </source>
</evidence>
<feature type="transmembrane region" description="Helical" evidence="10">
    <location>
        <begin position="279"/>
        <end position="298"/>
    </location>
</feature>
<dbReference type="GO" id="GO:0051453">
    <property type="term" value="P:regulation of intracellular pH"/>
    <property type="evidence" value="ECO:0007669"/>
    <property type="project" value="TreeGrafter"/>
</dbReference>
<dbReference type="EMBL" id="AZGF01000004">
    <property type="protein sequence ID" value="KRM12972.1"/>
    <property type="molecule type" value="Genomic_DNA"/>
</dbReference>
<proteinExistence type="predicted"/>
<dbReference type="RefSeq" id="WP_010621473.1">
    <property type="nucleotide sequence ID" value="NZ_AZGF01000004.1"/>
</dbReference>
<dbReference type="InterPro" id="IPR018422">
    <property type="entry name" value="Cation/H_exchanger_CPA1"/>
</dbReference>
<dbReference type="AlphaFoldDB" id="A0A0R1WG82"/>
<keyword evidence="9" id="KW-0739">Sodium transport</keyword>
<dbReference type="GO" id="GO:0015386">
    <property type="term" value="F:potassium:proton antiporter activity"/>
    <property type="evidence" value="ECO:0007669"/>
    <property type="project" value="TreeGrafter"/>
</dbReference>
<gene>
    <name evidence="12" type="ORF">FD16_GL001658</name>
</gene>
<keyword evidence="5 10" id="KW-1133">Transmembrane helix</keyword>
<accession>A0A0R1WG82</accession>
<evidence type="ECO:0000256" key="10">
    <source>
        <dbReference type="SAM" id="Phobius"/>
    </source>
</evidence>
<keyword evidence="13" id="KW-1185">Reference proteome</keyword>
<dbReference type="Gene3D" id="6.10.140.1330">
    <property type="match status" value="1"/>
</dbReference>
<evidence type="ECO:0000256" key="1">
    <source>
        <dbReference type="ARBA" id="ARBA00004651"/>
    </source>
</evidence>
<name>A0A0R1WG82_9LACO</name>
<keyword evidence="3" id="KW-1003">Cell membrane</keyword>
<feature type="transmembrane region" description="Helical" evidence="10">
    <location>
        <begin position="380"/>
        <end position="401"/>
    </location>
</feature>
<dbReference type="Pfam" id="PF00999">
    <property type="entry name" value="Na_H_Exchanger"/>
    <property type="match status" value="1"/>
</dbReference>
<keyword evidence="8 10" id="KW-0472">Membrane</keyword>
<evidence type="ECO:0000259" key="11">
    <source>
        <dbReference type="Pfam" id="PF00999"/>
    </source>
</evidence>
<dbReference type="Proteomes" id="UP000051820">
    <property type="component" value="Unassembled WGS sequence"/>
</dbReference>
<evidence type="ECO:0000313" key="12">
    <source>
        <dbReference type="EMBL" id="KRM12972.1"/>
    </source>
</evidence>
<feature type="transmembrane region" description="Helical" evidence="10">
    <location>
        <begin position="345"/>
        <end position="368"/>
    </location>
</feature>
<keyword evidence="6" id="KW-0915">Sodium</keyword>
<feature type="domain" description="Cation/H+ exchanger transmembrane" evidence="11">
    <location>
        <begin position="13"/>
        <end position="402"/>
    </location>
</feature>
<dbReference type="GO" id="GO:0015385">
    <property type="term" value="F:sodium:proton antiporter activity"/>
    <property type="evidence" value="ECO:0007669"/>
    <property type="project" value="InterPro"/>
</dbReference>
<evidence type="ECO:0000256" key="2">
    <source>
        <dbReference type="ARBA" id="ARBA00022448"/>
    </source>
</evidence>
<feature type="transmembrane region" description="Helical" evidence="10">
    <location>
        <begin position="239"/>
        <end position="258"/>
    </location>
</feature>
<evidence type="ECO:0000256" key="9">
    <source>
        <dbReference type="ARBA" id="ARBA00023201"/>
    </source>
</evidence>
<organism evidence="12 13">
    <name type="scientific">Paucilactobacillus suebicus DSM 5007 = KCTC 3549</name>
    <dbReference type="NCBI Taxonomy" id="1423807"/>
    <lineage>
        <taxon>Bacteria</taxon>
        <taxon>Bacillati</taxon>
        <taxon>Bacillota</taxon>
        <taxon>Bacilli</taxon>
        <taxon>Lactobacillales</taxon>
        <taxon>Lactobacillaceae</taxon>
        <taxon>Paucilactobacillus</taxon>
    </lineage>
</organism>
<keyword evidence="4 10" id="KW-0812">Transmembrane</keyword>
<feature type="transmembrane region" description="Helical" evidence="10">
    <location>
        <begin position="7"/>
        <end position="24"/>
    </location>
</feature>
<evidence type="ECO:0000256" key="7">
    <source>
        <dbReference type="ARBA" id="ARBA00023065"/>
    </source>
</evidence>
<comment type="subcellular location">
    <subcellularLocation>
        <location evidence="1">Cell membrane</location>
        <topology evidence="1">Multi-pass membrane protein</topology>
    </subcellularLocation>
</comment>
<feature type="transmembrane region" description="Helical" evidence="10">
    <location>
        <begin position="214"/>
        <end position="233"/>
    </location>
</feature>
<feature type="transmembrane region" description="Helical" evidence="10">
    <location>
        <begin position="186"/>
        <end position="207"/>
    </location>
</feature>
<feature type="transmembrane region" description="Helical" evidence="10">
    <location>
        <begin position="86"/>
        <end position="109"/>
    </location>
</feature>
<reference evidence="12 13" key="1">
    <citation type="journal article" date="2015" name="Genome Announc.">
        <title>Expanding the biotechnology potential of lactobacilli through comparative genomics of 213 strains and associated genera.</title>
        <authorList>
            <person name="Sun Z."/>
            <person name="Harris H.M."/>
            <person name="McCann A."/>
            <person name="Guo C."/>
            <person name="Argimon S."/>
            <person name="Zhang W."/>
            <person name="Yang X."/>
            <person name="Jeffery I.B."/>
            <person name="Cooney J.C."/>
            <person name="Kagawa T.F."/>
            <person name="Liu W."/>
            <person name="Song Y."/>
            <person name="Salvetti E."/>
            <person name="Wrobel A."/>
            <person name="Rasinkangas P."/>
            <person name="Parkhill J."/>
            <person name="Rea M.C."/>
            <person name="O'Sullivan O."/>
            <person name="Ritari J."/>
            <person name="Douillard F.P."/>
            <person name="Paul Ross R."/>
            <person name="Yang R."/>
            <person name="Briner A.E."/>
            <person name="Felis G.E."/>
            <person name="de Vos W.M."/>
            <person name="Barrangou R."/>
            <person name="Klaenhammer T.R."/>
            <person name="Caufield P.W."/>
            <person name="Cui Y."/>
            <person name="Zhang H."/>
            <person name="O'Toole P.W."/>
        </authorList>
    </citation>
    <scope>NUCLEOTIDE SEQUENCE [LARGE SCALE GENOMIC DNA]</scope>
    <source>
        <strain evidence="12 13">DSM 5007</strain>
    </source>
</reference>
<protein>
    <submittedName>
        <fullName evidence="12">Sodium hydrogen exchanger</fullName>
    </submittedName>
</protein>
<feature type="transmembrane region" description="Helical" evidence="10">
    <location>
        <begin position="304"/>
        <end position="325"/>
    </location>
</feature>
<dbReference type="eggNOG" id="COG0025">
    <property type="taxonomic scope" value="Bacteria"/>
</dbReference>
<evidence type="ECO:0000313" key="13">
    <source>
        <dbReference type="Proteomes" id="UP000051820"/>
    </source>
</evidence>
<keyword evidence="7" id="KW-0406">Ion transport</keyword>
<sequence length="658" mass="72848">MSIIISVTLMVIAVVFANIIGLIWDKVPLAIFQIATGLILSGVPEFNIHLNTEIFMLAIIAPLMFNDGQNQSLSKLGRNLSTMLSMAVGLAIVTVIIVGFVMHSVWPIATLPVAFMMAAIITPTDAVAVSSITQNVVMPKHVNTALEHESLFNDASGIVIFDLALSSMVSGNFYVATGILSFLKAFFGGLIIGWVIGMLLISVRMYLTRSHTDVSAIVIPINVMTPLIAYWVAEQLGVSGILAVVAAGLAHGLLYDRLQLTSTKLQIVSRTTWDIVSDVLNGFVFVLLGATLPSVIASSKLTHISFLIGIAVMLYVVMFIIRFLWIKLNFAHVNQKDQSNTKTALQVATGGIHGTITLAMAFSIPATINGTSFALRNQLIFIAALVILISILVGTIIYPIVLESKTTSFSDDELNTTLSEMVYAALESLRENNPASREVEQVSQVISSQTNFNNRINRKDYMQLAQKTNDVVLKKIDDMADRGEITEDVHQLYQRIIGHQAVTNGPTGFRGFLKIANRQIKRYWHQRKFRRMRRKKGFKPPVNRELHGNQEEVKAQRQQLVDAMKTVNQAVIDYLNSIQTSDNINLVNLVKNSYTQRSQQHGSQLDEDLIASLYIEVFQAEHTFVQQALAKQKIVPEMANMLNEQISTDELVYMQGNI</sequence>
<keyword evidence="2" id="KW-0813">Transport</keyword>
<dbReference type="GO" id="GO:0098719">
    <property type="term" value="P:sodium ion import across plasma membrane"/>
    <property type="evidence" value="ECO:0007669"/>
    <property type="project" value="TreeGrafter"/>
</dbReference>
<feature type="transmembrane region" description="Helical" evidence="10">
    <location>
        <begin position="115"/>
        <end position="137"/>
    </location>
</feature>
<dbReference type="PATRIC" id="fig|1423807.3.peg.1699"/>
<dbReference type="PANTHER" id="PTHR10110">
    <property type="entry name" value="SODIUM/HYDROGEN EXCHANGER"/>
    <property type="match status" value="1"/>
</dbReference>
<evidence type="ECO:0000256" key="5">
    <source>
        <dbReference type="ARBA" id="ARBA00022989"/>
    </source>
</evidence>
<feature type="transmembrane region" description="Helical" evidence="10">
    <location>
        <begin position="158"/>
        <end position="180"/>
    </location>
</feature>
<comment type="caution">
    <text evidence="12">The sequence shown here is derived from an EMBL/GenBank/DDBJ whole genome shotgun (WGS) entry which is preliminary data.</text>
</comment>
<evidence type="ECO:0000256" key="8">
    <source>
        <dbReference type="ARBA" id="ARBA00023136"/>
    </source>
</evidence>
<evidence type="ECO:0000256" key="6">
    <source>
        <dbReference type="ARBA" id="ARBA00023053"/>
    </source>
</evidence>
<dbReference type="InterPro" id="IPR006153">
    <property type="entry name" value="Cation/H_exchanger_TM"/>
</dbReference>
<dbReference type="GO" id="GO:0005886">
    <property type="term" value="C:plasma membrane"/>
    <property type="evidence" value="ECO:0007669"/>
    <property type="project" value="UniProtKB-SubCell"/>
</dbReference>